<dbReference type="AlphaFoldDB" id="A0A8C4T5Y1"/>
<dbReference type="GeneTree" id="ENSGT00940000154479"/>
<reference evidence="1" key="2">
    <citation type="submission" date="2025-09" db="UniProtKB">
        <authorList>
            <consortium name="Ensembl"/>
        </authorList>
    </citation>
    <scope>IDENTIFICATION</scope>
</reference>
<dbReference type="PANTHER" id="PTHR34034">
    <property type="entry name" value="PROTEIN FAM180A-RELATED"/>
    <property type="match status" value="1"/>
</dbReference>
<reference evidence="1" key="1">
    <citation type="submission" date="2025-08" db="UniProtKB">
        <authorList>
            <consortium name="Ensembl"/>
        </authorList>
    </citation>
    <scope>IDENTIFICATION</scope>
</reference>
<organism evidence="1 2">
    <name type="scientific">Erpetoichthys calabaricus</name>
    <name type="common">Rope fish</name>
    <name type="synonym">Calamoichthys calabaricus</name>
    <dbReference type="NCBI Taxonomy" id="27687"/>
    <lineage>
        <taxon>Eukaryota</taxon>
        <taxon>Metazoa</taxon>
        <taxon>Chordata</taxon>
        <taxon>Craniata</taxon>
        <taxon>Vertebrata</taxon>
        <taxon>Euteleostomi</taxon>
        <taxon>Actinopterygii</taxon>
        <taxon>Polypteriformes</taxon>
        <taxon>Polypteridae</taxon>
        <taxon>Erpetoichthys</taxon>
    </lineage>
</organism>
<dbReference type="InterPro" id="IPR029170">
    <property type="entry name" value="FAM180"/>
</dbReference>
<dbReference type="Proteomes" id="UP000694620">
    <property type="component" value="Unassembled WGS sequence"/>
</dbReference>
<evidence type="ECO:0000313" key="2">
    <source>
        <dbReference type="Proteomes" id="UP000694620"/>
    </source>
</evidence>
<keyword evidence="2" id="KW-1185">Reference proteome</keyword>
<dbReference type="Pfam" id="PF15173">
    <property type="entry name" value="FAM180"/>
    <property type="match status" value="1"/>
</dbReference>
<protein>
    <submittedName>
        <fullName evidence="1">Family with sequence similarity 180 member A</fullName>
    </submittedName>
</protein>
<proteinExistence type="predicted"/>
<sequence>MILLIPKQIKFLSFSALFPRAARVKRGSVVLFNPYFQTSFKEVYLLYEILLSGLEIKNNKLSVKDEELASLKKTEKLKAIFEEVLPRNLQDVQQLTSGLSYLNGTLNKDDFERLILTLVYTVYQVVHVKDHWKDAWAEAFVELYNAIKQDIML</sequence>
<dbReference type="Ensembl" id="ENSECRT00000025181.1">
    <property type="protein sequence ID" value="ENSECRP00000024645.1"/>
    <property type="gene ID" value="ENSECRG00000016699.1"/>
</dbReference>
<evidence type="ECO:0000313" key="1">
    <source>
        <dbReference type="Ensembl" id="ENSECRP00000024645.1"/>
    </source>
</evidence>
<name>A0A8C4T5Y1_ERPCA</name>
<dbReference type="PANTHER" id="PTHR34034:SF2">
    <property type="entry name" value="PROTEIN FAM180A"/>
    <property type="match status" value="1"/>
</dbReference>
<accession>A0A8C4T5Y1</accession>
<gene>
    <name evidence="1" type="primary">FAM180A</name>
</gene>